<reference evidence="1 2" key="1">
    <citation type="submission" date="2019-01" db="EMBL/GenBank/DDBJ databases">
        <authorList>
            <person name="Brito A."/>
        </authorList>
    </citation>
    <scope>NUCLEOTIDE SEQUENCE [LARGE SCALE GENOMIC DNA]</scope>
    <source>
        <strain evidence="1">1</strain>
    </source>
</reference>
<accession>A0A563VX56</accession>
<evidence type="ECO:0000313" key="2">
    <source>
        <dbReference type="Proteomes" id="UP000320055"/>
    </source>
</evidence>
<keyword evidence="2" id="KW-1185">Reference proteome</keyword>
<dbReference type="AlphaFoldDB" id="A0A563VX56"/>
<name>A0A563VX56_9CYAN</name>
<gene>
    <name evidence="1" type="ORF">H1P_3900004</name>
</gene>
<dbReference type="Proteomes" id="UP000320055">
    <property type="component" value="Unassembled WGS sequence"/>
</dbReference>
<evidence type="ECO:0000313" key="1">
    <source>
        <dbReference type="EMBL" id="VEP15967.1"/>
    </source>
</evidence>
<protein>
    <submittedName>
        <fullName evidence="1">Uncharacterized protein</fullName>
    </submittedName>
</protein>
<organism evidence="1 2">
    <name type="scientific">Hyella patelloides LEGE 07179</name>
    <dbReference type="NCBI Taxonomy" id="945734"/>
    <lineage>
        <taxon>Bacteria</taxon>
        <taxon>Bacillati</taxon>
        <taxon>Cyanobacteriota</taxon>
        <taxon>Cyanophyceae</taxon>
        <taxon>Pleurocapsales</taxon>
        <taxon>Hyellaceae</taxon>
        <taxon>Hyella</taxon>
    </lineage>
</organism>
<dbReference type="RefSeq" id="WP_144874783.1">
    <property type="nucleotide sequence ID" value="NZ_LR214126.1"/>
</dbReference>
<proteinExistence type="predicted"/>
<sequence length="70" mass="8225">MTTLLDISIHNVVTTVEVDRPLQDKLPNNQKSSTHSFNIEPDNDRLYYECSNDLDDEFDDELDDIDYLLY</sequence>
<dbReference type="EMBL" id="CAACVJ010000324">
    <property type="protein sequence ID" value="VEP15967.1"/>
    <property type="molecule type" value="Genomic_DNA"/>
</dbReference>